<dbReference type="InterPro" id="IPR012341">
    <property type="entry name" value="6hp_glycosidase-like_sf"/>
</dbReference>
<evidence type="ECO:0000313" key="2">
    <source>
        <dbReference type="Proteomes" id="UP000823877"/>
    </source>
</evidence>
<dbReference type="EMBL" id="DWXN01000005">
    <property type="protein sequence ID" value="HJB74567.1"/>
    <property type="molecule type" value="Genomic_DNA"/>
</dbReference>
<reference evidence="1" key="1">
    <citation type="journal article" date="2021" name="PeerJ">
        <title>Extensive microbial diversity within the chicken gut microbiome revealed by metagenomics and culture.</title>
        <authorList>
            <person name="Gilroy R."/>
            <person name="Ravi A."/>
            <person name="Getino M."/>
            <person name="Pursley I."/>
            <person name="Horton D.L."/>
            <person name="Alikhan N.F."/>
            <person name="Baker D."/>
            <person name="Gharbi K."/>
            <person name="Hall N."/>
            <person name="Watson M."/>
            <person name="Adriaenssens E.M."/>
            <person name="Foster-Nyarko E."/>
            <person name="Jarju S."/>
            <person name="Secka A."/>
            <person name="Antonio M."/>
            <person name="Oren A."/>
            <person name="Chaudhuri R.R."/>
            <person name="La Ragione R."/>
            <person name="Hildebrand F."/>
            <person name="Pallen M.J."/>
        </authorList>
    </citation>
    <scope>NUCLEOTIDE SEQUENCE</scope>
    <source>
        <strain evidence="1">CHK188-16595</strain>
    </source>
</reference>
<organism evidence="1 2">
    <name type="scientific">Candidatus Eubacterium faecale</name>
    <dbReference type="NCBI Taxonomy" id="2838568"/>
    <lineage>
        <taxon>Bacteria</taxon>
        <taxon>Bacillati</taxon>
        <taxon>Bacillota</taxon>
        <taxon>Clostridia</taxon>
        <taxon>Eubacteriales</taxon>
        <taxon>Eubacteriaceae</taxon>
        <taxon>Eubacterium</taxon>
    </lineage>
</organism>
<reference evidence="1" key="2">
    <citation type="submission" date="2021-04" db="EMBL/GenBank/DDBJ databases">
        <authorList>
            <person name="Gilroy R."/>
        </authorList>
    </citation>
    <scope>NUCLEOTIDE SEQUENCE</scope>
    <source>
        <strain evidence="1">CHK188-16595</strain>
    </source>
</reference>
<dbReference type="GO" id="GO:0005975">
    <property type="term" value="P:carbohydrate metabolic process"/>
    <property type="evidence" value="ECO:0007669"/>
    <property type="project" value="InterPro"/>
</dbReference>
<dbReference type="InterPro" id="IPR008928">
    <property type="entry name" value="6-hairpin_glycosidase_sf"/>
</dbReference>
<proteinExistence type="predicted"/>
<accession>A0A9D2MH21</accession>
<dbReference type="Proteomes" id="UP000823877">
    <property type="component" value="Unassembled WGS sequence"/>
</dbReference>
<dbReference type="AlphaFoldDB" id="A0A9D2MH21"/>
<evidence type="ECO:0008006" key="3">
    <source>
        <dbReference type="Google" id="ProtNLM"/>
    </source>
</evidence>
<gene>
    <name evidence="1" type="ORF">IAA37_02700</name>
</gene>
<name>A0A9D2MH21_9FIRM</name>
<sequence length="673" mass="75302">MKLYPLIKHKILNSFAFAVWAKPSVKHMSDGRIKKLCTDKSVLWEIGRESGACSDHMEMSGFRSDSILCVGKSASGKLLVHRHITIPALRTLPNDTRGSFCFNVSGSVCKIKANGKRQAERPQKVWMRGNLTVVSDSSETEITRTFINCADAPALIEKVEVKMKRHGLLDISVPYSKSVYPAEYCVGGEIEYGVCACAEGSVSFTRAYDLKQKKDMHAGETCTFYLVYFAGRGKTVINISKQIQQRSQLIESMFSSMTLQSGNAYLDAEFSHCLLRGSESIYKTKAGLFHSPGGGNYYAALWTNDQCEYANPFFAFSGYAPGIESALNCYRLYETYMDKSDTPFASKRALVTSIVAEGEDFWNGAGDRGDGAMYAYGICRFLLGLGSKALMEEFFESIKWCIDFCLSRKNAQGVICSDSDELENRFESGNANLNTSCLTYDALLNGALICEILNKAETAQAWKKEAERLKESIETYFGANVEGFDTYAYYKGNDLLRSWICTPLTVEIFSRKEETLKALFSPKLYKNGMLRSVSNNPTTWDRSLLFALRGAFLANDPDAFYKVCSYSESRLTGNHSPYPFEAFPEGNRAHLSGESILFCRIITEGLFGLRVTGWKKLRVSLKKRNISLSGLKLFGETFSISENGNGIVITTETEMYQTDQLEAVFDFEKRNFI</sequence>
<evidence type="ECO:0000313" key="1">
    <source>
        <dbReference type="EMBL" id="HJB74567.1"/>
    </source>
</evidence>
<comment type="caution">
    <text evidence="1">The sequence shown here is derived from an EMBL/GenBank/DDBJ whole genome shotgun (WGS) entry which is preliminary data.</text>
</comment>
<dbReference type="SUPFAM" id="SSF48208">
    <property type="entry name" value="Six-hairpin glycosidases"/>
    <property type="match status" value="1"/>
</dbReference>
<dbReference type="Gene3D" id="1.50.10.10">
    <property type="match status" value="1"/>
</dbReference>
<protein>
    <recommendedName>
        <fullName evidence="3">Alpha-L-rhamnosidase six-hairpin glycosidase domain-containing protein</fullName>
    </recommendedName>
</protein>